<dbReference type="EMBL" id="CAUYUJ010003777">
    <property type="protein sequence ID" value="CAK0806727.1"/>
    <property type="molecule type" value="Genomic_DNA"/>
</dbReference>
<dbReference type="PANTHER" id="PTHR12378">
    <property type="entry name" value="DESUMOYLATING ISOPEPTIDASE"/>
    <property type="match status" value="1"/>
</dbReference>
<feature type="compositionally biased region" description="Low complexity" evidence="4">
    <location>
        <begin position="248"/>
        <end position="284"/>
    </location>
</feature>
<accession>A0ABN9QKW9</accession>
<evidence type="ECO:0000313" key="7">
    <source>
        <dbReference type="Proteomes" id="UP001189429"/>
    </source>
</evidence>
<gene>
    <name evidence="6" type="ORF">PCOR1329_LOCUS12840</name>
</gene>
<dbReference type="Proteomes" id="UP001189429">
    <property type="component" value="Unassembled WGS sequence"/>
</dbReference>
<feature type="compositionally biased region" description="Basic residues" evidence="4">
    <location>
        <begin position="287"/>
        <end position="297"/>
    </location>
</feature>
<dbReference type="SMART" id="SM01179">
    <property type="entry name" value="DUF862"/>
    <property type="match status" value="1"/>
</dbReference>
<keyword evidence="2" id="KW-0645">Protease</keyword>
<proteinExistence type="inferred from homology"/>
<comment type="similarity">
    <text evidence="1">Belongs to the DeSI family.</text>
</comment>
<dbReference type="InterPro" id="IPR042266">
    <property type="entry name" value="PPPDE_sf"/>
</dbReference>
<dbReference type="InterPro" id="IPR008580">
    <property type="entry name" value="PPPDE_dom"/>
</dbReference>
<feature type="domain" description="PPPDE" evidence="5">
    <location>
        <begin position="139"/>
        <end position="253"/>
    </location>
</feature>
<keyword evidence="3" id="KW-0378">Hydrolase</keyword>
<organism evidence="6 7">
    <name type="scientific">Prorocentrum cordatum</name>
    <dbReference type="NCBI Taxonomy" id="2364126"/>
    <lineage>
        <taxon>Eukaryota</taxon>
        <taxon>Sar</taxon>
        <taxon>Alveolata</taxon>
        <taxon>Dinophyceae</taxon>
        <taxon>Prorocentrales</taxon>
        <taxon>Prorocentraceae</taxon>
        <taxon>Prorocentrum</taxon>
    </lineage>
</organism>
<keyword evidence="7" id="KW-1185">Reference proteome</keyword>
<dbReference type="PANTHER" id="PTHR12378:SF80">
    <property type="entry name" value="IP06716P-RELATED"/>
    <property type="match status" value="1"/>
</dbReference>
<dbReference type="Gene3D" id="3.90.1720.30">
    <property type="entry name" value="PPPDE domains"/>
    <property type="match status" value="1"/>
</dbReference>
<evidence type="ECO:0000256" key="3">
    <source>
        <dbReference type="ARBA" id="ARBA00022801"/>
    </source>
</evidence>
<feature type="region of interest" description="Disordered" evidence="4">
    <location>
        <begin position="248"/>
        <end position="393"/>
    </location>
</feature>
<evidence type="ECO:0000256" key="4">
    <source>
        <dbReference type="SAM" id="MobiDB-lite"/>
    </source>
</evidence>
<comment type="caution">
    <text evidence="6">The sequence shown here is derived from an EMBL/GenBank/DDBJ whole genome shotgun (WGS) entry which is preliminary data.</text>
</comment>
<evidence type="ECO:0000256" key="2">
    <source>
        <dbReference type="ARBA" id="ARBA00022670"/>
    </source>
</evidence>
<evidence type="ECO:0000313" key="6">
    <source>
        <dbReference type="EMBL" id="CAK0806727.1"/>
    </source>
</evidence>
<evidence type="ECO:0000259" key="5">
    <source>
        <dbReference type="PROSITE" id="PS51858"/>
    </source>
</evidence>
<evidence type="ECO:0000256" key="1">
    <source>
        <dbReference type="ARBA" id="ARBA00008140"/>
    </source>
</evidence>
<sequence length="393" mass="43059">MLSHGSHDGIQGSEHMLPEFEVGDDTYQVRRPVMAPRRPDYSVTVDRTGGKPLGITYDYSDGARVVIKDMQPGLLYDWNRTAEQDSWVLLEDSIVAANGVEGDVDLVIQECLKHDLLHLKMRPPDVDPEVPPVCLTRDPRVLVHVYDLVEGAAVKWLNNHWPRRGFFHTGVEVYGREWFFCGTEGAFHGVYSVTPRCNPRHVYRKSVLMGHTMLDPGDFADLVPMIRMRWPGWTYHVTQRNCHAFTTSSAGCSASPPGQPSGSSLAGTPRTRWASRGAASAASERPARRRPRRARTRRAPEAAPLNGGRRRPAPTRRTIEQNPSPPPMATGPRRDGPEQALSDPAAVPPQHGPGRRGVADPAAGPGRRGPELGAAVAEPSAGPCGDRAEQATI</sequence>
<dbReference type="PROSITE" id="PS51858">
    <property type="entry name" value="PPPDE"/>
    <property type="match status" value="1"/>
</dbReference>
<name>A0ABN9QKW9_9DINO</name>
<reference evidence="6" key="1">
    <citation type="submission" date="2023-10" db="EMBL/GenBank/DDBJ databases">
        <authorList>
            <person name="Chen Y."/>
            <person name="Shah S."/>
            <person name="Dougan E. K."/>
            <person name="Thang M."/>
            <person name="Chan C."/>
        </authorList>
    </citation>
    <scope>NUCLEOTIDE SEQUENCE [LARGE SCALE GENOMIC DNA]</scope>
</reference>
<protein>
    <recommendedName>
        <fullName evidence="5">PPPDE domain-containing protein</fullName>
    </recommendedName>
</protein>
<dbReference type="Pfam" id="PF05903">
    <property type="entry name" value="Peptidase_C97"/>
    <property type="match status" value="1"/>
</dbReference>